<organism evidence="1 2">
    <name type="scientific">Cardiobacterium valvarum F0432</name>
    <dbReference type="NCBI Taxonomy" id="797473"/>
    <lineage>
        <taxon>Bacteria</taxon>
        <taxon>Pseudomonadati</taxon>
        <taxon>Pseudomonadota</taxon>
        <taxon>Gammaproteobacteria</taxon>
        <taxon>Cardiobacteriales</taxon>
        <taxon>Cardiobacteriaceae</taxon>
        <taxon>Cardiobacterium</taxon>
    </lineage>
</organism>
<evidence type="ECO:0000313" key="1">
    <source>
        <dbReference type="EMBL" id="EHM52686.1"/>
    </source>
</evidence>
<dbReference type="AlphaFoldDB" id="G9ZHF3"/>
<dbReference type="HOGENOM" id="CLU_3231283_0_0_6"/>
<protein>
    <submittedName>
        <fullName evidence="1">Uncharacterized protein</fullName>
    </submittedName>
</protein>
<dbReference type="Proteomes" id="UP000004750">
    <property type="component" value="Unassembled WGS sequence"/>
</dbReference>
<evidence type="ECO:0000313" key="2">
    <source>
        <dbReference type="Proteomes" id="UP000004750"/>
    </source>
</evidence>
<accession>G9ZHF3</accession>
<dbReference type="EMBL" id="AGCM01000126">
    <property type="protein sequence ID" value="EHM52686.1"/>
    <property type="molecule type" value="Genomic_DNA"/>
</dbReference>
<comment type="caution">
    <text evidence="1">The sequence shown here is derived from an EMBL/GenBank/DDBJ whole genome shotgun (WGS) entry which is preliminary data.</text>
</comment>
<proteinExistence type="predicted"/>
<gene>
    <name evidence="1" type="ORF">HMPREF9080_02241</name>
</gene>
<sequence>MAAWRAQHLRRLAAPVFTPLGGLSIYAAWREKRCGEFISRRRR</sequence>
<name>G9ZHF3_9GAMM</name>
<reference evidence="1 2" key="1">
    <citation type="submission" date="2011-08" db="EMBL/GenBank/DDBJ databases">
        <authorList>
            <person name="Weinstock G."/>
            <person name="Sodergren E."/>
            <person name="Clifton S."/>
            <person name="Fulton L."/>
            <person name="Fulton B."/>
            <person name="Courtney L."/>
            <person name="Fronick C."/>
            <person name="Harrison M."/>
            <person name="Strong C."/>
            <person name="Farmer C."/>
            <person name="Delahaunty K."/>
            <person name="Markovic C."/>
            <person name="Hall O."/>
            <person name="Minx P."/>
            <person name="Tomlinson C."/>
            <person name="Mitreva M."/>
            <person name="Hou S."/>
            <person name="Chen J."/>
            <person name="Wollam A."/>
            <person name="Pepin K.H."/>
            <person name="Johnson M."/>
            <person name="Bhonagiri V."/>
            <person name="Zhang X."/>
            <person name="Suruliraj S."/>
            <person name="Warren W."/>
            <person name="Chinwalla A."/>
            <person name="Mardis E.R."/>
            <person name="Wilson R.K."/>
        </authorList>
    </citation>
    <scope>NUCLEOTIDE SEQUENCE [LARGE SCALE GENOMIC DNA]</scope>
    <source>
        <strain evidence="1 2">F0432</strain>
    </source>
</reference>